<keyword evidence="3 8" id="KW-0489">Methyltransferase</keyword>
<dbReference type="EC" id="2.1.1.171" evidence="8"/>
<dbReference type="PROSITE" id="PS00092">
    <property type="entry name" value="N6_MTASE"/>
    <property type="match status" value="1"/>
</dbReference>
<evidence type="ECO:0000256" key="1">
    <source>
        <dbReference type="ARBA" id="ARBA00022490"/>
    </source>
</evidence>
<dbReference type="STRING" id="756272.Plabr_3331"/>
<dbReference type="InterPro" id="IPR046977">
    <property type="entry name" value="RsmC/RlmG"/>
</dbReference>
<dbReference type="InterPro" id="IPR029063">
    <property type="entry name" value="SAM-dependent_MTases_sf"/>
</dbReference>
<gene>
    <name evidence="8" type="ordered locus">Plabr_3331</name>
</gene>
<evidence type="ECO:0000256" key="2">
    <source>
        <dbReference type="ARBA" id="ARBA00022552"/>
    </source>
</evidence>
<evidence type="ECO:0000256" key="4">
    <source>
        <dbReference type="ARBA" id="ARBA00022679"/>
    </source>
</evidence>
<dbReference type="Pfam" id="PF05175">
    <property type="entry name" value="MTS"/>
    <property type="match status" value="1"/>
</dbReference>
<dbReference type="RefSeq" id="WP_013629648.1">
    <property type="nucleotide sequence ID" value="NC_015174.1"/>
</dbReference>
<dbReference type="Proteomes" id="UP000006860">
    <property type="component" value="Chromosome"/>
</dbReference>
<dbReference type="Gene3D" id="3.40.50.150">
    <property type="entry name" value="Vaccinia Virus protein VP39"/>
    <property type="match status" value="2"/>
</dbReference>
<evidence type="ECO:0000256" key="3">
    <source>
        <dbReference type="ARBA" id="ARBA00022603"/>
    </source>
</evidence>
<dbReference type="AlphaFoldDB" id="F0SL45"/>
<dbReference type="PANTHER" id="PTHR47816">
    <property type="entry name" value="RIBOSOMAL RNA SMALL SUBUNIT METHYLTRANSFERASE C"/>
    <property type="match status" value="1"/>
</dbReference>
<dbReference type="PANTHER" id="PTHR47816:SF4">
    <property type="entry name" value="RIBOSOMAL RNA SMALL SUBUNIT METHYLTRANSFERASE C"/>
    <property type="match status" value="1"/>
</dbReference>
<keyword evidence="9" id="KW-1185">Reference proteome</keyword>
<dbReference type="InterPro" id="IPR007848">
    <property type="entry name" value="Small_mtfrase_dom"/>
</dbReference>
<dbReference type="GO" id="GO:0003676">
    <property type="term" value="F:nucleic acid binding"/>
    <property type="evidence" value="ECO:0007669"/>
    <property type="project" value="InterPro"/>
</dbReference>
<evidence type="ECO:0000256" key="6">
    <source>
        <dbReference type="SAM" id="MobiDB-lite"/>
    </source>
</evidence>
<dbReference type="GO" id="GO:0052913">
    <property type="term" value="F:16S rRNA (guanine(966)-N(2))-methyltransferase activity"/>
    <property type="evidence" value="ECO:0007669"/>
    <property type="project" value="UniProtKB-EC"/>
</dbReference>
<feature type="domain" description="Methyltransferase small" evidence="7">
    <location>
        <begin position="197"/>
        <end position="353"/>
    </location>
</feature>
<dbReference type="OrthoDB" id="9764961at2"/>
<evidence type="ECO:0000259" key="7">
    <source>
        <dbReference type="Pfam" id="PF05175"/>
    </source>
</evidence>
<evidence type="ECO:0000313" key="8">
    <source>
        <dbReference type="EMBL" id="ADY60928.1"/>
    </source>
</evidence>
<reference evidence="9" key="1">
    <citation type="submission" date="2011-02" db="EMBL/GenBank/DDBJ databases">
        <title>The complete genome of Planctomyces brasiliensis DSM 5305.</title>
        <authorList>
            <person name="Lucas S."/>
            <person name="Copeland A."/>
            <person name="Lapidus A."/>
            <person name="Bruce D."/>
            <person name="Goodwin L."/>
            <person name="Pitluck S."/>
            <person name="Kyrpides N."/>
            <person name="Mavromatis K."/>
            <person name="Pagani I."/>
            <person name="Ivanova N."/>
            <person name="Ovchinnikova G."/>
            <person name="Lu M."/>
            <person name="Detter J.C."/>
            <person name="Han C."/>
            <person name="Land M."/>
            <person name="Hauser L."/>
            <person name="Markowitz V."/>
            <person name="Cheng J.-F."/>
            <person name="Hugenholtz P."/>
            <person name="Woyke T."/>
            <person name="Wu D."/>
            <person name="Tindall B."/>
            <person name="Pomrenke H.G."/>
            <person name="Brambilla E."/>
            <person name="Klenk H.-P."/>
            <person name="Eisen J.A."/>
        </authorList>
    </citation>
    <scope>NUCLEOTIDE SEQUENCE [LARGE SCALE GENOMIC DNA]</scope>
    <source>
        <strain evidence="9">ATCC 49424 / DSM 5305 / JCM 21570 / NBRC 103401 / IFAM 1448</strain>
    </source>
</reference>
<name>F0SL45_RUBBR</name>
<dbReference type="InterPro" id="IPR002052">
    <property type="entry name" value="DNA_methylase_N6_adenine_CS"/>
</dbReference>
<evidence type="ECO:0000313" key="9">
    <source>
        <dbReference type="Proteomes" id="UP000006860"/>
    </source>
</evidence>
<dbReference type="SUPFAM" id="SSF53335">
    <property type="entry name" value="S-adenosyl-L-methionine-dependent methyltransferases"/>
    <property type="match status" value="2"/>
</dbReference>
<evidence type="ECO:0000256" key="5">
    <source>
        <dbReference type="ARBA" id="ARBA00022691"/>
    </source>
</evidence>
<proteinExistence type="predicted"/>
<keyword evidence="4 8" id="KW-0808">Transferase</keyword>
<dbReference type="eggNOG" id="COG2813">
    <property type="taxonomic scope" value="Bacteria"/>
</dbReference>
<accession>F0SL45</accession>
<sequence>MRRDRRKQQHQQDAEEGIPYIPPRPEEQLLIQHLASFKADRILCSSHGRGQLAGFLASQLTESKVDCHYFDTHYAELAREYWEDADHPPKILCQPDLPEETYDAICIPVHQQGNAELTRESLQQAYQRLAPRGQLIAAVNNPRDTWLNDQFKEMFPKVTRLAKKRGVIYKGKEHGPLKKVRDFSAEFEVPLADGPLVLKTRPGVFSHRRMDAGGWALIKALDVIDDMTVLDLGCGCGAVGLAAMRAAKNVDVTAIDSHARAIQCTEENAKRNLSEDQLARFTTKLTHTATLAPEAKFDIVAANPPYFSQYKIAELFINAAKRMIAPRGRLSIVTKMPHWYEEHLPKFFDDVTFETIGHYTVVHGRE</sequence>
<dbReference type="HOGENOM" id="CLU_825981_0_0_0"/>
<dbReference type="EMBL" id="CP002546">
    <property type="protein sequence ID" value="ADY60928.1"/>
    <property type="molecule type" value="Genomic_DNA"/>
</dbReference>
<dbReference type="CDD" id="cd02440">
    <property type="entry name" value="AdoMet_MTases"/>
    <property type="match status" value="1"/>
</dbReference>
<dbReference type="PRINTS" id="PR00507">
    <property type="entry name" value="N12N6MTFRASE"/>
</dbReference>
<dbReference type="KEGG" id="pbs:Plabr_3331"/>
<keyword evidence="2" id="KW-0698">rRNA processing</keyword>
<keyword evidence="1" id="KW-0963">Cytoplasm</keyword>
<feature type="region of interest" description="Disordered" evidence="6">
    <location>
        <begin position="1"/>
        <end position="23"/>
    </location>
</feature>
<keyword evidence="5" id="KW-0949">S-adenosyl-L-methionine</keyword>
<protein>
    <submittedName>
        <fullName evidence="8">rRNA (Guanine-N(2)-)-methyltransferase</fullName>
        <ecNumber evidence="8">2.1.1.171</ecNumber>
    </submittedName>
</protein>
<organism evidence="8 9">
    <name type="scientific">Rubinisphaera brasiliensis (strain ATCC 49424 / DSM 5305 / JCM 21570 / IAM 15109 / NBRC 103401 / IFAM 1448)</name>
    <name type="common">Planctomyces brasiliensis</name>
    <dbReference type="NCBI Taxonomy" id="756272"/>
    <lineage>
        <taxon>Bacteria</taxon>
        <taxon>Pseudomonadati</taxon>
        <taxon>Planctomycetota</taxon>
        <taxon>Planctomycetia</taxon>
        <taxon>Planctomycetales</taxon>
        <taxon>Planctomycetaceae</taxon>
        <taxon>Rubinisphaera</taxon>
    </lineage>
</organism>